<dbReference type="GO" id="GO:0030246">
    <property type="term" value="F:carbohydrate binding"/>
    <property type="evidence" value="ECO:0007669"/>
    <property type="project" value="InterPro"/>
</dbReference>
<reference evidence="13" key="1">
    <citation type="submission" date="2016-11" db="EMBL/GenBank/DDBJ databases">
        <authorList>
            <person name="Jaros S."/>
            <person name="Januszkiewicz K."/>
            <person name="Wedrychowicz H."/>
        </authorList>
    </citation>
    <scope>NUCLEOTIDE SEQUENCE [LARGE SCALE GENOMIC DNA]</scope>
    <source>
        <strain evidence="13">DSM 19859</strain>
    </source>
</reference>
<comment type="similarity">
    <text evidence="3 8">Belongs to the aldose epimerase family.</text>
</comment>
<dbReference type="RefSeq" id="WP_164916927.1">
    <property type="nucleotide sequence ID" value="NZ_FQXT01000004.1"/>
</dbReference>
<keyword evidence="15" id="KW-1185">Reference proteome</keyword>
<dbReference type="Proteomes" id="UP000184240">
    <property type="component" value="Unassembled WGS sequence"/>
</dbReference>
<protein>
    <recommendedName>
        <fullName evidence="8">Aldose 1-epimerase</fullName>
        <ecNumber evidence="8">5.1.3.3</ecNumber>
    </recommendedName>
</protein>
<evidence type="ECO:0000313" key="14">
    <source>
        <dbReference type="Proteomes" id="UP000184240"/>
    </source>
</evidence>
<keyword evidence="5" id="KW-0106">Calcium</keyword>
<evidence type="ECO:0000256" key="8">
    <source>
        <dbReference type="PIRNR" id="PIRNR005096"/>
    </source>
</evidence>
<feature type="binding site" evidence="10">
    <location>
        <position position="240"/>
    </location>
    <ligand>
        <name>beta-D-galactose</name>
        <dbReference type="ChEBI" id="CHEBI:27667"/>
    </ligand>
</feature>
<dbReference type="CDD" id="cd09019">
    <property type="entry name" value="galactose_mutarotase_like"/>
    <property type="match status" value="1"/>
</dbReference>
<dbReference type="PANTHER" id="PTHR10091:SF0">
    <property type="entry name" value="GALACTOSE MUTAROTASE"/>
    <property type="match status" value="1"/>
</dbReference>
<proteinExistence type="inferred from homology"/>
<evidence type="ECO:0000256" key="10">
    <source>
        <dbReference type="PIRSR" id="PIRSR005096-2"/>
    </source>
</evidence>
<name>A0A1M5YTP6_9FLAO</name>
<evidence type="ECO:0000313" key="15">
    <source>
        <dbReference type="Proteomes" id="UP000290037"/>
    </source>
</evidence>
<dbReference type="SUPFAM" id="SSF74650">
    <property type="entry name" value="Galactose mutarotase-like"/>
    <property type="match status" value="1"/>
</dbReference>
<dbReference type="InterPro" id="IPR014718">
    <property type="entry name" value="GH-type_carb-bd"/>
</dbReference>
<evidence type="ECO:0000256" key="4">
    <source>
        <dbReference type="ARBA" id="ARBA00011245"/>
    </source>
</evidence>
<evidence type="ECO:0000256" key="3">
    <source>
        <dbReference type="ARBA" id="ARBA00006206"/>
    </source>
</evidence>
<comment type="pathway">
    <text evidence="2 8">Carbohydrate metabolism; hexose metabolism.</text>
</comment>
<reference evidence="12 15" key="3">
    <citation type="submission" date="2018-07" db="EMBL/GenBank/DDBJ databases">
        <title>Leeuwenhoekiella genomics.</title>
        <authorList>
            <person name="Tahon G."/>
            <person name="Willems A."/>
        </authorList>
    </citation>
    <scope>NUCLEOTIDE SEQUENCE [LARGE SCALE GENOMIC DNA]</scope>
    <source>
        <strain evidence="12 15">LMG 24856</strain>
    </source>
</reference>
<accession>A0A1M5YTP6</accession>
<dbReference type="InterPro" id="IPR011013">
    <property type="entry name" value="Gal_mutarotase_sf_dom"/>
</dbReference>
<dbReference type="Proteomes" id="UP000290037">
    <property type="component" value="Unassembled WGS sequence"/>
</dbReference>
<dbReference type="UniPathway" id="UPA00242"/>
<evidence type="ECO:0000256" key="9">
    <source>
        <dbReference type="PIRSR" id="PIRSR005096-1"/>
    </source>
</evidence>
<evidence type="ECO:0000313" key="13">
    <source>
        <dbReference type="EMBL" id="SHI15198.1"/>
    </source>
</evidence>
<dbReference type="GO" id="GO:0005737">
    <property type="term" value="C:cytoplasm"/>
    <property type="evidence" value="ECO:0007669"/>
    <property type="project" value="TreeGrafter"/>
</dbReference>
<comment type="cofactor">
    <cofactor evidence="1">
        <name>Ca(2+)</name>
        <dbReference type="ChEBI" id="CHEBI:29108"/>
    </cofactor>
</comment>
<keyword evidence="7 8" id="KW-0119">Carbohydrate metabolism</keyword>
<dbReference type="EC" id="5.1.3.3" evidence="8"/>
<dbReference type="Gene3D" id="2.70.98.10">
    <property type="match status" value="1"/>
</dbReference>
<organism evidence="13 14">
    <name type="scientific">Leeuwenhoekiella palythoae</name>
    <dbReference type="NCBI Taxonomy" id="573501"/>
    <lineage>
        <taxon>Bacteria</taxon>
        <taxon>Pseudomonadati</taxon>
        <taxon>Bacteroidota</taxon>
        <taxon>Flavobacteriia</taxon>
        <taxon>Flavobacteriales</taxon>
        <taxon>Flavobacteriaceae</taxon>
        <taxon>Leeuwenhoekiella</taxon>
    </lineage>
</organism>
<dbReference type="NCBIfam" id="NF008277">
    <property type="entry name" value="PRK11055.1"/>
    <property type="match status" value="1"/>
</dbReference>
<dbReference type="AlphaFoldDB" id="A0A1M5YTP6"/>
<evidence type="ECO:0000313" key="12">
    <source>
        <dbReference type="EMBL" id="RXG29492.1"/>
    </source>
</evidence>
<dbReference type="GO" id="GO:0006006">
    <property type="term" value="P:glucose metabolic process"/>
    <property type="evidence" value="ECO:0007669"/>
    <property type="project" value="TreeGrafter"/>
</dbReference>
<dbReference type="InterPro" id="IPR047215">
    <property type="entry name" value="Galactose_mutarotase-like"/>
</dbReference>
<evidence type="ECO:0000256" key="6">
    <source>
        <dbReference type="ARBA" id="ARBA00023235"/>
    </source>
</evidence>
<evidence type="ECO:0000256" key="1">
    <source>
        <dbReference type="ARBA" id="ARBA00001913"/>
    </source>
</evidence>
<dbReference type="Pfam" id="PF01263">
    <property type="entry name" value="Aldose_epim"/>
    <property type="match status" value="1"/>
</dbReference>
<reference evidence="14" key="2">
    <citation type="submission" date="2016-11" db="EMBL/GenBank/DDBJ databases">
        <authorList>
            <person name="Varghese N."/>
            <person name="Submissions S."/>
        </authorList>
    </citation>
    <scope>NUCLEOTIDE SEQUENCE [LARGE SCALE GENOMIC DNA]</scope>
    <source>
        <strain evidence="14">DSM 19859</strain>
    </source>
</reference>
<feature type="binding site" evidence="11">
    <location>
        <begin position="174"/>
        <end position="176"/>
    </location>
    <ligand>
        <name>beta-D-galactose</name>
        <dbReference type="ChEBI" id="CHEBI:27667"/>
    </ligand>
</feature>
<feature type="active site" description="Proton acceptor" evidence="9">
    <location>
        <position position="303"/>
    </location>
</feature>
<dbReference type="GO" id="GO:0004034">
    <property type="term" value="F:aldose 1-epimerase activity"/>
    <property type="evidence" value="ECO:0007669"/>
    <property type="project" value="UniProtKB-EC"/>
</dbReference>
<evidence type="ECO:0000256" key="7">
    <source>
        <dbReference type="ARBA" id="ARBA00023277"/>
    </source>
</evidence>
<dbReference type="PIRSF" id="PIRSF005096">
    <property type="entry name" value="GALM"/>
    <property type="match status" value="1"/>
</dbReference>
<evidence type="ECO:0000256" key="2">
    <source>
        <dbReference type="ARBA" id="ARBA00005028"/>
    </source>
</evidence>
<evidence type="ECO:0000256" key="5">
    <source>
        <dbReference type="ARBA" id="ARBA00022837"/>
    </source>
</evidence>
<dbReference type="InterPro" id="IPR015443">
    <property type="entry name" value="Aldose_1-epimerase"/>
</dbReference>
<feature type="binding site" evidence="11">
    <location>
        <begin position="78"/>
        <end position="79"/>
    </location>
    <ligand>
        <name>beta-D-galactose</name>
        <dbReference type="ChEBI" id="CHEBI:27667"/>
    </ligand>
</feature>
<comment type="subunit">
    <text evidence="4">Monomer.</text>
</comment>
<gene>
    <name evidence="12" type="ORF">DSM01_1592</name>
    <name evidence="13" type="ORF">SAMN04487999_2317</name>
</gene>
<dbReference type="EMBL" id="QOVN01000003">
    <property type="protein sequence ID" value="RXG29492.1"/>
    <property type="molecule type" value="Genomic_DNA"/>
</dbReference>
<comment type="catalytic activity">
    <reaction evidence="8">
        <text>alpha-D-glucose = beta-D-glucose</text>
        <dbReference type="Rhea" id="RHEA:10264"/>
        <dbReference type="ChEBI" id="CHEBI:15903"/>
        <dbReference type="ChEBI" id="CHEBI:17925"/>
        <dbReference type="EC" id="5.1.3.3"/>
    </reaction>
</comment>
<sequence length="336" mass="37291">MITIKPFDTTQDGRPVLSVKLKNSSGMEAHFITYGAILQRLIVPDAGGFTDVVLGYNDLHSYEEDTFFMGQLVGRSANRIANATVSLDGKKVALSANEGTNHLHGGFEGFGKKIWEVAELEDEVIFSYLSKDGEEGYPGNLETKMFVKLTEENALEMRLEATTDKETIVNLTRHEYFNLNPSSGKSIAKHQLLINGEGILPKTEQNVPDGSVKPVENTPFDLRELRFLEQPLAQLEGGFDHNYVLEKYSKEVPAAVLAAPSGSPKMELYCTQPGIQFYSANGIEKIENKTVMIQGPSPALCLEPQFFPDTPNHPNFPSTVLKPGEQYKHTITYKFL</sequence>
<dbReference type="PANTHER" id="PTHR10091">
    <property type="entry name" value="ALDOSE-1-EPIMERASE"/>
    <property type="match status" value="1"/>
</dbReference>
<dbReference type="GO" id="GO:0033499">
    <property type="term" value="P:galactose catabolic process via UDP-galactose, Leloir pathway"/>
    <property type="evidence" value="ECO:0007669"/>
    <property type="project" value="TreeGrafter"/>
</dbReference>
<dbReference type="InterPro" id="IPR008183">
    <property type="entry name" value="Aldose_1/G6P_1-epimerase"/>
</dbReference>
<dbReference type="EMBL" id="FQXT01000004">
    <property type="protein sequence ID" value="SHI15198.1"/>
    <property type="molecule type" value="Genomic_DNA"/>
</dbReference>
<keyword evidence="6 8" id="KW-0413">Isomerase</keyword>
<evidence type="ECO:0000256" key="11">
    <source>
        <dbReference type="PIRSR" id="PIRSR005096-3"/>
    </source>
</evidence>
<dbReference type="STRING" id="573501.SAMN04487999_2317"/>
<feature type="active site" description="Proton donor" evidence="9">
    <location>
        <position position="174"/>
    </location>
</feature>